<dbReference type="ExpressionAtlas" id="A0A0R0GK03">
    <property type="expression patterns" value="baseline"/>
</dbReference>
<dbReference type="EMBL" id="CM000847">
    <property type="protein sequence ID" value="KRH16099.1"/>
    <property type="molecule type" value="Genomic_DNA"/>
</dbReference>
<evidence type="ECO:0000256" key="6">
    <source>
        <dbReference type="ARBA" id="ARBA00022694"/>
    </source>
</evidence>
<comment type="subcellular location">
    <subcellularLocation>
        <location evidence="1">Plastid</location>
        <location evidence="1">Chloroplast</location>
    </subcellularLocation>
</comment>
<reference evidence="10" key="3">
    <citation type="submission" date="2018-07" db="EMBL/GenBank/DDBJ databases">
        <title>WGS assembly of Glycine max.</title>
        <authorList>
            <person name="Schmutz J."/>
            <person name="Cannon S."/>
            <person name="Schlueter J."/>
            <person name="Ma J."/>
            <person name="Mitros T."/>
            <person name="Nelson W."/>
            <person name="Hyten D."/>
            <person name="Song Q."/>
            <person name="Thelen J."/>
            <person name="Cheng J."/>
            <person name="Xu D."/>
            <person name="Hellsten U."/>
            <person name="May G."/>
            <person name="Yu Y."/>
            <person name="Sakurai T."/>
            <person name="Umezawa T."/>
            <person name="Bhattacharyya M."/>
            <person name="Sandhu D."/>
            <person name="Valliyodan B."/>
            <person name="Lindquist E."/>
            <person name="Peto M."/>
            <person name="Grant D."/>
            <person name="Shu S."/>
            <person name="Goodstein D."/>
            <person name="Barry K."/>
            <person name="Futrell-Griggs M."/>
            <person name="Abernathy B."/>
            <person name="Du J."/>
            <person name="Tian Z."/>
            <person name="Zhu L."/>
            <person name="Gill N."/>
            <person name="Joshi T."/>
            <person name="Libault M."/>
            <person name="Sethuraman A."/>
            <person name="Zhang X."/>
            <person name="Shinozaki K."/>
            <person name="Nguyen H."/>
            <person name="Wing R."/>
            <person name="Cregan P."/>
            <person name="Specht J."/>
            <person name="Grimwood J."/>
            <person name="Rokhsar D."/>
            <person name="Stacey G."/>
            <person name="Shoemaker R."/>
            <person name="Jackson S."/>
        </authorList>
    </citation>
    <scope>NUCLEOTIDE SEQUENCE</scope>
    <source>
        <tissue evidence="10">Callus</tissue>
    </source>
</reference>
<dbReference type="PaxDb" id="3847-GLYMA14G17011.1"/>
<evidence type="ECO:0000256" key="3">
    <source>
        <dbReference type="ARBA" id="ARBA00022528"/>
    </source>
</evidence>
<dbReference type="InterPro" id="IPR002866">
    <property type="entry name" value="Maturase_MatK"/>
</dbReference>
<dbReference type="GO" id="GO:0008033">
    <property type="term" value="P:tRNA processing"/>
    <property type="evidence" value="ECO:0007669"/>
    <property type="project" value="UniProtKB-KW"/>
</dbReference>
<evidence type="ECO:0000256" key="4">
    <source>
        <dbReference type="ARBA" id="ARBA00022640"/>
    </source>
</evidence>
<dbReference type="Proteomes" id="UP000008827">
    <property type="component" value="Chromosome 14"/>
</dbReference>
<dbReference type="GO" id="GO:0003723">
    <property type="term" value="F:RNA binding"/>
    <property type="evidence" value="ECO:0007669"/>
    <property type="project" value="UniProtKB-KW"/>
</dbReference>
<dbReference type="PANTHER" id="PTHR34811:SF1">
    <property type="entry name" value="MATURASE K"/>
    <property type="match status" value="1"/>
</dbReference>
<reference evidence="11" key="2">
    <citation type="submission" date="2018-02" db="UniProtKB">
        <authorList>
            <consortium name="EnsemblPlants"/>
        </authorList>
    </citation>
    <scope>IDENTIFICATION</scope>
    <source>
        <strain evidence="11">Williams 82</strain>
    </source>
</reference>
<evidence type="ECO:0000256" key="1">
    <source>
        <dbReference type="ARBA" id="ARBA00004229"/>
    </source>
</evidence>
<evidence type="ECO:0000259" key="9">
    <source>
        <dbReference type="Pfam" id="PF01824"/>
    </source>
</evidence>
<evidence type="ECO:0000256" key="2">
    <source>
        <dbReference type="ARBA" id="ARBA00006621"/>
    </source>
</evidence>
<dbReference type="Gramene" id="KRH16099">
    <property type="protein sequence ID" value="KRH16099"/>
    <property type="gene ID" value="GLYMA_14G132100"/>
</dbReference>
<keyword evidence="5" id="KW-0507">mRNA processing</keyword>
<evidence type="ECO:0000313" key="12">
    <source>
        <dbReference type="Proteomes" id="UP000008827"/>
    </source>
</evidence>
<keyword evidence="4" id="KW-0934">Plastid</keyword>
<dbReference type="STRING" id="3847.A0A0R0GK03"/>
<keyword evidence="7" id="KW-0694">RNA-binding</keyword>
<keyword evidence="6" id="KW-0819">tRNA processing</keyword>
<reference evidence="10 11" key="1">
    <citation type="journal article" date="2010" name="Nature">
        <title>Genome sequence of the palaeopolyploid soybean.</title>
        <authorList>
            <person name="Schmutz J."/>
            <person name="Cannon S.B."/>
            <person name="Schlueter J."/>
            <person name="Ma J."/>
            <person name="Mitros T."/>
            <person name="Nelson W."/>
            <person name="Hyten D.L."/>
            <person name="Song Q."/>
            <person name="Thelen J.J."/>
            <person name="Cheng J."/>
            <person name="Xu D."/>
            <person name="Hellsten U."/>
            <person name="May G.D."/>
            <person name="Yu Y."/>
            <person name="Sakurai T."/>
            <person name="Umezawa T."/>
            <person name="Bhattacharyya M.K."/>
            <person name="Sandhu D."/>
            <person name="Valliyodan B."/>
            <person name="Lindquist E."/>
            <person name="Peto M."/>
            <person name="Grant D."/>
            <person name="Shu S."/>
            <person name="Goodstein D."/>
            <person name="Barry K."/>
            <person name="Futrell-Griggs M."/>
            <person name="Abernathy B."/>
            <person name="Du J."/>
            <person name="Tian Z."/>
            <person name="Zhu L."/>
            <person name="Gill N."/>
            <person name="Joshi T."/>
            <person name="Libault M."/>
            <person name="Sethuraman A."/>
            <person name="Zhang X.-C."/>
            <person name="Shinozaki K."/>
            <person name="Nguyen H.T."/>
            <person name="Wing R.A."/>
            <person name="Cregan P."/>
            <person name="Specht J."/>
            <person name="Grimwood J."/>
            <person name="Rokhsar D."/>
            <person name="Stacey G."/>
            <person name="Shoemaker R.C."/>
            <person name="Jackson S.A."/>
        </authorList>
    </citation>
    <scope>NUCLEOTIDE SEQUENCE</scope>
    <source>
        <strain evidence="11">cv. Williams 82</strain>
        <tissue evidence="10">Callus</tissue>
    </source>
</reference>
<dbReference type="GO" id="GO:0009507">
    <property type="term" value="C:chloroplast"/>
    <property type="evidence" value="ECO:0007669"/>
    <property type="project" value="UniProtKB-SubCell"/>
</dbReference>
<dbReference type="Pfam" id="PF01348">
    <property type="entry name" value="Intron_maturas2"/>
    <property type="match status" value="1"/>
</dbReference>
<evidence type="ECO:0008006" key="13">
    <source>
        <dbReference type="Google" id="ProtNLM"/>
    </source>
</evidence>
<evidence type="ECO:0000256" key="7">
    <source>
        <dbReference type="ARBA" id="ARBA00022884"/>
    </source>
</evidence>
<comment type="similarity">
    <text evidence="2">Belongs to the intron maturase 2 family. MatK subfamily.</text>
</comment>
<sequence>MTEDRIQKRLQRHHFSLTYYPLYDSFLISVLMFYEKIEHLVEVSVKDCSYTLSFFKDNFMHYVRYQGKFILVSKNTPLLINKWKYNFIYLWQCHFDICIRPNLSVVQNHMLQNSFLIKMVMKRLDTIVPIIPLIRSLAKAKFCNVFGHPICKPSLYQIRYILRLSCIKTLTRKHK</sequence>
<feature type="non-terminal residue" evidence="10">
    <location>
        <position position="175"/>
    </location>
</feature>
<dbReference type="InterPro" id="IPR024937">
    <property type="entry name" value="Domain_X"/>
</dbReference>
<dbReference type="Pfam" id="PF01824">
    <property type="entry name" value="MatK_N"/>
    <property type="match status" value="1"/>
</dbReference>
<dbReference type="InParanoid" id="A0A0R0GK03"/>
<dbReference type="AlphaFoldDB" id="A0A0R0GK03"/>
<name>A0A0R0GK03_SOYBN</name>
<dbReference type="EnsemblPlants" id="KRH16099">
    <property type="protein sequence ID" value="KRH16099"/>
    <property type="gene ID" value="GLYMA_14G132100"/>
</dbReference>
<evidence type="ECO:0000256" key="5">
    <source>
        <dbReference type="ARBA" id="ARBA00022664"/>
    </source>
</evidence>
<feature type="domain" description="Maturase MatK N-terminal" evidence="9">
    <location>
        <begin position="11"/>
        <end position="114"/>
    </location>
</feature>
<protein>
    <recommendedName>
        <fullName evidence="13">Maturase K</fullName>
    </recommendedName>
</protein>
<proteinExistence type="inferred from homology"/>
<evidence type="ECO:0000313" key="10">
    <source>
        <dbReference type="EMBL" id="KRH16099.1"/>
    </source>
</evidence>
<dbReference type="GO" id="GO:0006397">
    <property type="term" value="P:mRNA processing"/>
    <property type="evidence" value="ECO:0007669"/>
    <property type="project" value="UniProtKB-KW"/>
</dbReference>
<dbReference type="InterPro" id="IPR024942">
    <property type="entry name" value="Maturase_MatK_N"/>
</dbReference>
<evidence type="ECO:0000313" key="11">
    <source>
        <dbReference type="EnsemblPlants" id="KRH16099"/>
    </source>
</evidence>
<dbReference type="PANTHER" id="PTHR34811">
    <property type="entry name" value="MATURASE K"/>
    <property type="match status" value="1"/>
</dbReference>
<accession>A0A0R0GK03</accession>
<organism evidence="10">
    <name type="scientific">Glycine max</name>
    <name type="common">Soybean</name>
    <name type="synonym">Glycine hispida</name>
    <dbReference type="NCBI Taxonomy" id="3847"/>
    <lineage>
        <taxon>Eukaryota</taxon>
        <taxon>Viridiplantae</taxon>
        <taxon>Streptophyta</taxon>
        <taxon>Embryophyta</taxon>
        <taxon>Tracheophyta</taxon>
        <taxon>Spermatophyta</taxon>
        <taxon>Magnoliopsida</taxon>
        <taxon>eudicotyledons</taxon>
        <taxon>Gunneridae</taxon>
        <taxon>Pentapetalae</taxon>
        <taxon>rosids</taxon>
        <taxon>fabids</taxon>
        <taxon>Fabales</taxon>
        <taxon>Fabaceae</taxon>
        <taxon>Papilionoideae</taxon>
        <taxon>50 kb inversion clade</taxon>
        <taxon>NPAAA clade</taxon>
        <taxon>indigoferoid/millettioid clade</taxon>
        <taxon>Phaseoleae</taxon>
        <taxon>Glycine</taxon>
        <taxon>Glycine subgen. Soja</taxon>
    </lineage>
</organism>
<gene>
    <name evidence="10" type="ORF">GLYMA_14G132100</name>
</gene>
<evidence type="ECO:0000259" key="8">
    <source>
        <dbReference type="Pfam" id="PF01348"/>
    </source>
</evidence>
<keyword evidence="12" id="KW-1185">Reference proteome</keyword>
<feature type="domain" description="Domain X" evidence="8">
    <location>
        <begin position="152"/>
        <end position="175"/>
    </location>
</feature>
<keyword evidence="3" id="KW-0150">Chloroplast</keyword>